<dbReference type="Proteomes" id="UP000265354">
    <property type="component" value="Unassembled WGS sequence"/>
</dbReference>
<dbReference type="InterPro" id="IPR016039">
    <property type="entry name" value="Thiolase-like"/>
</dbReference>
<dbReference type="EMBL" id="CP029254">
    <property type="protein sequence ID" value="AWK10159.1"/>
    <property type="molecule type" value="Genomic_DNA"/>
</dbReference>
<gene>
    <name evidence="4" type="ORF">DDQ41_16050</name>
    <name evidence="5" type="ORF">SSP531S_22960</name>
</gene>
<evidence type="ECO:0000313" key="5">
    <source>
        <dbReference type="EMBL" id="GBQ00874.1"/>
    </source>
</evidence>
<accession>A0A2S1Z1D4</accession>
<evidence type="ECO:0000256" key="1">
    <source>
        <dbReference type="ARBA" id="ARBA00022679"/>
    </source>
</evidence>
<dbReference type="AlphaFoldDB" id="A0A2S1Z1D4"/>
<dbReference type="Proteomes" id="UP000245051">
    <property type="component" value="Chromosome"/>
</dbReference>
<keyword evidence="6" id="KW-1185">Reference proteome</keyword>
<feature type="domain" description="Beta-ketoacyl synthase-like N-terminal" evidence="3">
    <location>
        <begin position="50"/>
        <end position="178"/>
    </location>
</feature>
<dbReference type="RefSeq" id="WP_109295106.1">
    <property type="nucleotide sequence ID" value="NZ_BGZL01000005.1"/>
</dbReference>
<reference evidence="5 7" key="2">
    <citation type="submission" date="2018-07" db="EMBL/GenBank/DDBJ databases">
        <title>Whole Genome Shotgun Sequence of Streptomyces spongiicola strain 531S.</title>
        <authorList>
            <person name="Dohra H."/>
            <person name="Kodani S."/>
        </authorList>
    </citation>
    <scope>NUCLEOTIDE SEQUENCE [LARGE SCALE GENOMIC DNA]</scope>
    <source>
        <strain evidence="5 7">531S</strain>
    </source>
</reference>
<dbReference type="GO" id="GO:0006633">
    <property type="term" value="P:fatty acid biosynthetic process"/>
    <property type="evidence" value="ECO:0007669"/>
    <property type="project" value="TreeGrafter"/>
</dbReference>
<protein>
    <submittedName>
        <fullName evidence="5">Beta-ketoacyl synthase</fullName>
    </submittedName>
</protein>
<keyword evidence="1" id="KW-0808">Transferase</keyword>
<dbReference type="Gene3D" id="3.40.47.10">
    <property type="match status" value="1"/>
</dbReference>
<evidence type="ECO:0000313" key="4">
    <source>
        <dbReference type="EMBL" id="AWK10159.1"/>
    </source>
</evidence>
<reference evidence="4 6" key="1">
    <citation type="submission" date="2018-05" db="EMBL/GenBank/DDBJ databases">
        <title>Complete genome sequence of the Type Strain of Streptomyces spongiicola HNM0071, the producer of staurosporine.</title>
        <authorList>
            <person name="Zhou S."/>
            <person name="Huang X."/>
        </authorList>
    </citation>
    <scope>NUCLEOTIDE SEQUENCE [LARGE SCALE GENOMIC DNA]</scope>
    <source>
        <strain evidence="4 6">HNM0071</strain>
    </source>
</reference>
<evidence type="ECO:0000313" key="6">
    <source>
        <dbReference type="Proteomes" id="UP000245051"/>
    </source>
</evidence>
<sequence length="372" mass="37044">MSTGRTACAVITGLGAAVRGLTGPQDLLGPLPVGHRDEADPVSRLKGRGLRYKDRATKLGMAAAADALRAAGLTDDNGGLTVPGESVGVVASTNYGNADTVCETVQTIAESTYLATSPMMLPATSSNVVASWVAITHGLRGANLTLCNGPTSGLDAVNWARLLIAAGRVERVLVLGVEPDNAAVRHVTGTPEAPVAEDPAAVPELFDGAVALVVESAASVRARGARHLAAVGPYARRGDHAEAVAAVRSRHAGRIGLWCVPEHPEGVTAPAAGLGTGAGSAPVHDLSALYGPASGALGVLQCAAAAVWLDGRAGGRPDDAEAVLASAGTGDAGWDDASAALLLTGPATVSAGPGTASPRTEAVPMESVGGIR</sequence>
<dbReference type="InterPro" id="IPR014030">
    <property type="entry name" value="Ketoacyl_synth_N"/>
</dbReference>
<dbReference type="InterPro" id="IPR000794">
    <property type="entry name" value="Beta-ketoacyl_synthase"/>
</dbReference>
<dbReference type="SUPFAM" id="SSF53901">
    <property type="entry name" value="Thiolase-like"/>
    <property type="match status" value="1"/>
</dbReference>
<dbReference type="EMBL" id="BGZL01000005">
    <property type="protein sequence ID" value="GBQ00874.1"/>
    <property type="molecule type" value="Genomic_DNA"/>
</dbReference>
<evidence type="ECO:0000259" key="3">
    <source>
        <dbReference type="Pfam" id="PF00109"/>
    </source>
</evidence>
<dbReference type="PANTHER" id="PTHR11712">
    <property type="entry name" value="POLYKETIDE SYNTHASE-RELATED"/>
    <property type="match status" value="1"/>
</dbReference>
<dbReference type="KEGG" id="sspo:DDQ41_16050"/>
<evidence type="ECO:0000313" key="7">
    <source>
        <dbReference type="Proteomes" id="UP000265354"/>
    </source>
</evidence>
<dbReference type="PANTHER" id="PTHR11712:SF336">
    <property type="entry name" value="3-OXOACYL-[ACYL-CARRIER-PROTEIN] SYNTHASE, MITOCHONDRIAL"/>
    <property type="match status" value="1"/>
</dbReference>
<name>A0A2S1Z1D4_9ACTN</name>
<feature type="region of interest" description="Disordered" evidence="2">
    <location>
        <begin position="350"/>
        <end position="372"/>
    </location>
</feature>
<dbReference type="GO" id="GO:0004315">
    <property type="term" value="F:3-oxoacyl-[acyl-carrier-protein] synthase activity"/>
    <property type="evidence" value="ECO:0007669"/>
    <property type="project" value="TreeGrafter"/>
</dbReference>
<dbReference type="OrthoDB" id="3364148at2"/>
<organism evidence="5 7">
    <name type="scientific">Streptomyces spongiicola</name>
    <dbReference type="NCBI Taxonomy" id="1690221"/>
    <lineage>
        <taxon>Bacteria</taxon>
        <taxon>Bacillati</taxon>
        <taxon>Actinomycetota</taxon>
        <taxon>Actinomycetes</taxon>
        <taxon>Kitasatosporales</taxon>
        <taxon>Streptomycetaceae</taxon>
        <taxon>Streptomyces</taxon>
    </lineage>
</organism>
<dbReference type="Pfam" id="PF00109">
    <property type="entry name" value="ketoacyl-synt"/>
    <property type="match status" value="1"/>
</dbReference>
<proteinExistence type="predicted"/>
<evidence type="ECO:0000256" key="2">
    <source>
        <dbReference type="SAM" id="MobiDB-lite"/>
    </source>
</evidence>